<evidence type="ECO:0000313" key="3">
    <source>
        <dbReference type="Proteomes" id="UP000285972"/>
    </source>
</evidence>
<comment type="caution">
    <text evidence="2">The sequence shown here is derived from an EMBL/GenBank/DDBJ whole genome shotgun (WGS) entry which is preliminary data.</text>
</comment>
<dbReference type="Proteomes" id="UP000285972">
    <property type="component" value="Unassembled WGS sequence"/>
</dbReference>
<accession>A0AAE8EMM4</accession>
<proteinExistence type="predicted"/>
<keyword evidence="1" id="KW-0812">Transmembrane</keyword>
<keyword evidence="1" id="KW-0472">Membrane</keyword>
<dbReference type="EMBL" id="MJLX01000092">
    <property type="protein sequence ID" value="RLM17128.1"/>
    <property type="molecule type" value="Genomic_DNA"/>
</dbReference>
<keyword evidence="1" id="KW-1133">Transmembrane helix</keyword>
<reference evidence="2 3" key="1">
    <citation type="submission" date="2016-09" db="EMBL/GenBank/DDBJ databases">
        <authorList>
            <person name="Doonan J."/>
            <person name="Pachebat J.A."/>
            <person name="Golyshin P.N."/>
            <person name="Denman S."/>
            <person name="Mcdonald J.E."/>
        </authorList>
    </citation>
    <scope>NUCLEOTIDE SEQUENCE [LARGE SCALE GENOMIC DNA]</scope>
    <source>
        <strain evidence="2 3">FRB141</strain>
    </source>
</reference>
<protein>
    <submittedName>
        <fullName evidence="2">Uncharacterized protein</fullName>
    </submittedName>
</protein>
<gene>
    <name evidence="2" type="ORF">BIY26_21430</name>
</gene>
<sequence>MIAQSLSVNPEIVSTINQDPLGLVAAEYVFSDTPAPVNPAPVPYDNLLYIVLIRLMTSPPLYGALCVIYGKRKRPTEVSQS</sequence>
<evidence type="ECO:0000313" key="2">
    <source>
        <dbReference type="EMBL" id="RLM17128.1"/>
    </source>
</evidence>
<dbReference type="AlphaFoldDB" id="A0AAE8EMM4"/>
<feature type="transmembrane region" description="Helical" evidence="1">
    <location>
        <begin position="47"/>
        <end position="70"/>
    </location>
</feature>
<dbReference type="KEGG" id="bgj:AWC36_23325"/>
<name>A0AAE8EMM4_9GAMM</name>
<organism evidence="2 3">
    <name type="scientific">Brenneria goodwinii</name>
    <dbReference type="NCBI Taxonomy" id="1109412"/>
    <lineage>
        <taxon>Bacteria</taxon>
        <taxon>Pseudomonadati</taxon>
        <taxon>Pseudomonadota</taxon>
        <taxon>Gammaproteobacteria</taxon>
        <taxon>Enterobacterales</taxon>
        <taxon>Pectobacteriaceae</taxon>
        <taxon>Brenneria</taxon>
    </lineage>
</organism>
<evidence type="ECO:0000256" key="1">
    <source>
        <dbReference type="SAM" id="Phobius"/>
    </source>
</evidence>